<protein>
    <submittedName>
        <fullName evidence="5">Iron-containing alcohol dehydrogenase</fullName>
        <ecNumber evidence="5">1.1.1.1</ecNumber>
    </submittedName>
</protein>
<dbReference type="Pfam" id="PF00465">
    <property type="entry name" value="Fe-ADH"/>
    <property type="match status" value="1"/>
</dbReference>
<dbReference type="EC" id="1.1.1.1" evidence="5"/>
<proteinExistence type="inferred from homology"/>
<feature type="domain" description="Alcohol dehydrogenase iron-type/glycerol dehydrogenase GldA" evidence="3">
    <location>
        <begin position="11"/>
        <end position="178"/>
    </location>
</feature>
<evidence type="ECO:0000259" key="4">
    <source>
        <dbReference type="Pfam" id="PF25137"/>
    </source>
</evidence>
<comment type="caution">
    <text evidence="5">The sequence shown here is derived from an EMBL/GenBank/DDBJ whole genome shotgun (WGS) entry which is preliminary data.</text>
</comment>
<dbReference type="EMBL" id="JBHSTP010000003">
    <property type="protein sequence ID" value="MFC6357089.1"/>
    <property type="molecule type" value="Genomic_DNA"/>
</dbReference>
<feature type="domain" description="Fe-containing alcohol dehydrogenase-like C-terminal" evidence="4">
    <location>
        <begin position="192"/>
        <end position="376"/>
    </location>
</feature>
<accession>A0ABW1VGQ5</accession>
<keyword evidence="6" id="KW-1185">Reference proteome</keyword>
<dbReference type="Pfam" id="PF25137">
    <property type="entry name" value="ADH_Fe_C"/>
    <property type="match status" value="1"/>
</dbReference>
<dbReference type="InterPro" id="IPR039697">
    <property type="entry name" value="Alcohol_dehydrogenase_Fe"/>
</dbReference>
<evidence type="ECO:0000256" key="1">
    <source>
        <dbReference type="ARBA" id="ARBA00007358"/>
    </source>
</evidence>
<evidence type="ECO:0000259" key="3">
    <source>
        <dbReference type="Pfam" id="PF00465"/>
    </source>
</evidence>
<dbReference type="Gene3D" id="3.40.50.1970">
    <property type="match status" value="1"/>
</dbReference>
<dbReference type="RefSeq" id="WP_386732517.1">
    <property type="nucleotide sequence ID" value="NZ_JBHSTP010000003.1"/>
</dbReference>
<dbReference type="PANTHER" id="PTHR11496:SF102">
    <property type="entry name" value="ALCOHOL DEHYDROGENASE 4"/>
    <property type="match status" value="1"/>
</dbReference>
<sequence length="426" mass="43899">MNESIGVLRLPNEVRFGFGARAAIAPIVAGFGRRVLVVADPFIATTAEFAEVVEAMRAITGNVEVLTDVPPELPSESVHRAGAIAASFAPEVIVGYGGGSALDAAKLVAVLVTHGGSLDDYYGENAVPGPVVPLVAVPTTAGTGSEVTPVAVISDPHRELKVGISSPHLIPRAAVVDPQLTMDAPVGVTTFAGIDAFVHAVESYTAAQLEIDHAHPSPVFVGQNRLTHPLSLEAARIIFRALPVAVRSPHDRQARADMAYGSLLAGMAFGATGTHLSHAIQYPIGAMTHTPHGLGTGTLLPYVMQACVDAIPEAIATLGEAMGVTAGAGGATAHRAQATVDAIAAFCADVGLPASLAELGVSRNDRDRIVELTLQVARLVAIAPIPVDRALLGRLVDAAIVGDRSLLVARLPTPGPAQRLRPRGQP</sequence>
<dbReference type="PANTHER" id="PTHR11496">
    <property type="entry name" value="ALCOHOL DEHYDROGENASE"/>
    <property type="match status" value="1"/>
</dbReference>
<dbReference type="Gene3D" id="1.20.1090.10">
    <property type="entry name" value="Dehydroquinate synthase-like - alpha domain"/>
    <property type="match status" value="1"/>
</dbReference>
<organism evidence="5 6">
    <name type="scientific">Luethyella okanaganae</name>
    <dbReference type="NCBI Taxonomy" id="69372"/>
    <lineage>
        <taxon>Bacteria</taxon>
        <taxon>Bacillati</taxon>
        <taxon>Actinomycetota</taxon>
        <taxon>Actinomycetes</taxon>
        <taxon>Micrococcales</taxon>
        <taxon>Microbacteriaceae</taxon>
        <taxon>Luethyella</taxon>
    </lineage>
</organism>
<gene>
    <name evidence="5" type="ORF">ACFQB0_13340</name>
</gene>
<name>A0ABW1VGQ5_9MICO</name>
<evidence type="ECO:0000313" key="6">
    <source>
        <dbReference type="Proteomes" id="UP001596306"/>
    </source>
</evidence>
<evidence type="ECO:0000256" key="2">
    <source>
        <dbReference type="ARBA" id="ARBA00023002"/>
    </source>
</evidence>
<dbReference type="InterPro" id="IPR056798">
    <property type="entry name" value="ADH_Fe_C"/>
</dbReference>
<comment type="similarity">
    <text evidence="1">Belongs to the iron-containing alcohol dehydrogenase family.</text>
</comment>
<dbReference type="SUPFAM" id="SSF56796">
    <property type="entry name" value="Dehydroquinate synthase-like"/>
    <property type="match status" value="1"/>
</dbReference>
<dbReference type="GO" id="GO:0004022">
    <property type="term" value="F:alcohol dehydrogenase (NAD+) activity"/>
    <property type="evidence" value="ECO:0007669"/>
    <property type="project" value="UniProtKB-EC"/>
</dbReference>
<dbReference type="InterPro" id="IPR001670">
    <property type="entry name" value="ADH_Fe/GldA"/>
</dbReference>
<keyword evidence="2 5" id="KW-0560">Oxidoreductase</keyword>
<dbReference type="Proteomes" id="UP001596306">
    <property type="component" value="Unassembled WGS sequence"/>
</dbReference>
<reference evidence="6" key="1">
    <citation type="journal article" date="2019" name="Int. J. Syst. Evol. Microbiol.">
        <title>The Global Catalogue of Microorganisms (GCM) 10K type strain sequencing project: providing services to taxonomists for standard genome sequencing and annotation.</title>
        <authorList>
            <consortium name="The Broad Institute Genomics Platform"/>
            <consortium name="The Broad Institute Genome Sequencing Center for Infectious Disease"/>
            <person name="Wu L."/>
            <person name="Ma J."/>
        </authorList>
    </citation>
    <scope>NUCLEOTIDE SEQUENCE [LARGE SCALE GENOMIC DNA]</scope>
    <source>
        <strain evidence="6">CCUG 43304</strain>
    </source>
</reference>
<evidence type="ECO:0000313" key="5">
    <source>
        <dbReference type="EMBL" id="MFC6357089.1"/>
    </source>
</evidence>